<dbReference type="InterPro" id="IPR015940">
    <property type="entry name" value="UBA"/>
</dbReference>
<evidence type="ECO:0000313" key="4">
    <source>
        <dbReference type="EMBL" id="ODQ58678.1"/>
    </source>
</evidence>
<dbReference type="PANTHER" id="PTHR39597">
    <property type="entry name" value="UBA DOMAIN-CONTAINING PROTEIN RUP1"/>
    <property type="match status" value="1"/>
</dbReference>
<dbReference type="CDD" id="cd14270">
    <property type="entry name" value="UBA"/>
    <property type="match status" value="1"/>
</dbReference>
<dbReference type="STRING" id="683960.A0A1E3P016"/>
<feature type="region of interest" description="Disordered" evidence="2">
    <location>
        <begin position="82"/>
        <end position="110"/>
    </location>
</feature>
<keyword evidence="1" id="KW-0175">Coiled coil</keyword>
<sequence>MGNADVSDAAVKQITEMGFPEEQAIQALRATGGDVNEALNLIFQGADFSQGQELLQQDAQLPDYVDPGYNYQVDEKRSIPIESGLINDKIQPPSYEQEENPPPVPPRQNRPIHIEDIQHRSQSEVSLSDSGYLPDSETYKYQQQLQVEPEYSIYEDLTKYQKPDDAPSLLMPVRNGVLESYLNPFLTVLHSIPAFRKAVYNQTFETLGFHPRWYKGELINVPDGTAIKAKNGETYDLRFLLEVQRIFAFLDGDSGRYFASMNNFIRSFPKIAQKKFGSIDNIYEAYAVFYSVLASQLDVSGSGNALSFFESELEDLADANKKFGMFHVEAEELKGDLYSTLHSILWGDDLDNQQFLSKLSDVMTMSFEPSYDETIISKGVLISEKFYPQIYTTDFKETISELLEERNSFDKKKRLISRELLNLRAFNGKHVSSILSTSIEFLSSELKNLNEEDKELADAVKDLESIKADNHEKIISLTDKQNTLQDEKAKINPYDVNAIFKRHGSVPEPYLLTGVILSNNEFYFLRKVKEDLIDLEQNQNQWIRVLYEPKYGNDLRCSVSSFEEVQRVVHATTQGQYETSLVLIYVKESTWTTEVEYEVPESVTNFIAKDKLELEKSLELLASSTDEELSDEEGDEEEDGNGMEQSAGVTNQEGEISLKGNDENSEDKENAPPTY</sequence>
<dbReference type="Gene3D" id="1.10.8.10">
    <property type="entry name" value="DNA helicase RuvA subunit, C-terminal domain"/>
    <property type="match status" value="1"/>
</dbReference>
<evidence type="ECO:0000256" key="2">
    <source>
        <dbReference type="SAM" id="MobiDB-lite"/>
    </source>
</evidence>
<dbReference type="GO" id="GO:0005634">
    <property type="term" value="C:nucleus"/>
    <property type="evidence" value="ECO:0007669"/>
    <property type="project" value="TreeGrafter"/>
</dbReference>
<feature type="compositionally biased region" description="Acidic residues" evidence="2">
    <location>
        <begin position="625"/>
        <end position="641"/>
    </location>
</feature>
<dbReference type="GO" id="GO:0005829">
    <property type="term" value="C:cytosol"/>
    <property type="evidence" value="ECO:0007669"/>
    <property type="project" value="TreeGrafter"/>
</dbReference>
<organism evidence="4 5">
    <name type="scientific">Wickerhamomyces anomalus (strain ATCC 58044 / CBS 1984 / NCYC 433 / NRRL Y-366-8)</name>
    <name type="common">Yeast</name>
    <name type="synonym">Hansenula anomala</name>
    <dbReference type="NCBI Taxonomy" id="683960"/>
    <lineage>
        <taxon>Eukaryota</taxon>
        <taxon>Fungi</taxon>
        <taxon>Dikarya</taxon>
        <taxon>Ascomycota</taxon>
        <taxon>Saccharomycotina</taxon>
        <taxon>Saccharomycetes</taxon>
        <taxon>Phaffomycetales</taxon>
        <taxon>Wickerhamomycetaceae</taxon>
        <taxon>Wickerhamomyces</taxon>
    </lineage>
</organism>
<dbReference type="RefSeq" id="XP_019037885.1">
    <property type="nucleotide sequence ID" value="XM_019183504.1"/>
</dbReference>
<dbReference type="Proteomes" id="UP000094112">
    <property type="component" value="Unassembled WGS sequence"/>
</dbReference>
<dbReference type="PANTHER" id="PTHR39597:SF1">
    <property type="entry name" value="UBA DOMAIN-CONTAINING PROTEIN RUP1"/>
    <property type="match status" value="1"/>
</dbReference>
<dbReference type="Pfam" id="PF00627">
    <property type="entry name" value="UBA"/>
    <property type="match status" value="1"/>
</dbReference>
<dbReference type="InterPro" id="IPR009060">
    <property type="entry name" value="UBA-like_sf"/>
</dbReference>
<dbReference type="PROSITE" id="PS50030">
    <property type="entry name" value="UBA"/>
    <property type="match status" value="1"/>
</dbReference>
<dbReference type="InterPro" id="IPR055335">
    <property type="entry name" value="Ucp6/RUP1"/>
</dbReference>
<gene>
    <name evidence="4" type="ORF">WICANDRAFT_63184</name>
</gene>
<name>A0A1E3P016_WICAA</name>
<keyword evidence="5" id="KW-1185">Reference proteome</keyword>
<accession>A0A1E3P016</accession>
<dbReference type="AlphaFoldDB" id="A0A1E3P016"/>
<proteinExistence type="predicted"/>
<dbReference type="EMBL" id="KV454211">
    <property type="protein sequence ID" value="ODQ58678.1"/>
    <property type="molecule type" value="Genomic_DNA"/>
</dbReference>
<reference evidence="4 5" key="1">
    <citation type="journal article" date="2016" name="Proc. Natl. Acad. Sci. U.S.A.">
        <title>Comparative genomics of biotechnologically important yeasts.</title>
        <authorList>
            <person name="Riley R."/>
            <person name="Haridas S."/>
            <person name="Wolfe K.H."/>
            <person name="Lopes M.R."/>
            <person name="Hittinger C.T."/>
            <person name="Goeker M."/>
            <person name="Salamov A.A."/>
            <person name="Wisecaver J.H."/>
            <person name="Long T.M."/>
            <person name="Calvey C.H."/>
            <person name="Aerts A.L."/>
            <person name="Barry K.W."/>
            <person name="Choi C."/>
            <person name="Clum A."/>
            <person name="Coughlan A.Y."/>
            <person name="Deshpande S."/>
            <person name="Douglass A.P."/>
            <person name="Hanson S.J."/>
            <person name="Klenk H.-P."/>
            <person name="LaButti K.M."/>
            <person name="Lapidus A."/>
            <person name="Lindquist E.A."/>
            <person name="Lipzen A.M."/>
            <person name="Meier-Kolthoff J.P."/>
            <person name="Ohm R.A."/>
            <person name="Otillar R.P."/>
            <person name="Pangilinan J.L."/>
            <person name="Peng Y."/>
            <person name="Rokas A."/>
            <person name="Rosa C.A."/>
            <person name="Scheuner C."/>
            <person name="Sibirny A.A."/>
            <person name="Slot J.C."/>
            <person name="Stielow J.B."/>
            <person name="Sun H."/>
            <person name="Kurtzman C.P."/>
            <person name="Blackwell M."/>
            <person name="Grigoriev I.V."/>
            <person name="Jeffries T.W."/>
        </authorList>
    </citation>
    <scope>NUCLEOTIDE SEQUENCE [LARGE SCALE GENOMIC DNA]</scope>
    <source>
        <strain evidence="5">ATCC 58044 / CBS 1984 / NCYC 433 / NRRL Y-366-8</strain>
    </source>
</reference>
<feature type="coiled-coil region" evidence="1">
    <location>
        <begin position="439"/>
        <end position="469"/>
    </location>
</feature>
<dbReference type="GeneID" id="30200750"/>
<feature type="compositionally biased region" description="Polar residues" evidence="2">
    <location>
        <begin position="643"/>
        <end position="654"/>
    </location>
</feature>
<dbReference type="SUPFAM" id="SSF46934">
    <property type="entry name" value="UBA-like"/>
    <property type="match status" value="1"/>
</dbReference>
<evidence type="ECO:0000259" key="3">
    <source>
        <dbReference type="PROSITE" id="PS50030"/>
    </source>
</evidence>
<evidence type="ECO:0000313" key="5">
    <source>
        <dbReference type="Proteomes" id="UP000094112"/>
    </source>
</evidence>
<protein>
    <recommendedName>
        <fullName evidence="3">UBA domain-containing protein</fullName>
    </recommendedName>
</protein>
<feature type="region of interest" description="Disordered" evidence="2">
    <location>
        <begin position="622"/>
        <end position="675"/>
    </location>
</feature>
<dbReference type="SMART" id="SM00165">
    <property type="entry name" value="UBA"/>
    <property type="match status" value="1"/>
</dbReference>
<feature type="domain" description="UBA" evidence="3">
    <location>
        <begin position="5"/>
        <end position="45"/>
    </location>
</feature>
<dbReference type="OrthoDB" id="4489171at2759"/>
<dbReference type="GO" id="GO:0016579">
    <property type="term" value="P:protein deubiquitination"/>
    <property type="evidence" value="ECO:0007669"/>
    <property type="project" value="TreeGrafter"/>
</dbReference>
<evidence type="ECO:0000256" key="1">
    <source>
        <dbReference type="SAM" id="Coils"/>
    </source>
</evidence>